<dbReference type="EMBL" id="CP014243">
    <property type="protein sequence ID" value="AMD19872.1"/>
    <property type="molecule type" value="Genomic_DNA"/>
</dbReference>
<feature type="transmembrane region" description="Helical" evidence="6">
    <location>
        <begin position="105"/>
        <end position="124"/>
    </location>
</feature>
<organism evidence="7 8">
    <name type="scientific">Eremothecium sinecaudum</name>
    <dbReference type="NCBI Taxonomy" id="45286"/>
    <lineage>
        <taxon>Eukaryota</taxon>
        <taxon>Fungi</taxon>
        <taxon>Dikarya</taxon>
        <taxon>Ascomycota</taxon>
        <taxon>Saccharomycotina</taxon>
        <taxon>Saccharomycetes</taxon>
        <taxon>Saccharomycetales</taxon>
        <taxon>Saccharomycetaceae</taxon>
        <taxon>Eremothecium</taxon>
    </lineage>
</organism>
<dbReference type="GO" id="GO:0006888">
    <property type="term" value="P:endoplasmic reticulum to Golgi vesicle-mediated transport"/>
    <property type="evidence" value="ECO:0007669"/>
    <property type="project" value="InterPro"/>
</dbReference>
<dbReference type="Proteomes" id="UP000243052">
    <property type="component" value="Chromosome iii"/>
</dbReference>
<dbReference type="GeneID" id="28723094"/>
<dbReference type="GO" id="GO:0005802">
    <property type="term" value="C:trans-Golgi network"/>
    <property type="evidence" value="ECO:0007669"/>
    <property type="project" value="TreeGrafter"/>
</dbReference>
<feature type="transmembrane region" description="Helical" evidence="6">
    <location>
        <begin position="176"/>
        <end position="199"/>
    </location>
</feature>
<evidence type="ECO:0000256" key="1">
    <source>
        <dbReference type="ARBA" id="ARBA00004141"/>
    </source>
</evidence>
<feature type="transmembrane region" description="Helical" evidence="6">
    <location>
        <begin position="211"/>
        <end position="228"/>
    </location>
</feature>
<dbReference type="InterPro" id="IPR045231">
    <property type="entry name" value="Yip1/4-like"/>
</dbReference>
<name>A0A109UYW5_9SACH</name>
<evidence type="ECO:0000256" key="4">
    <source>
        <dbReference type="ARBA" id="ARBA00022989"/>
    </source>
</evidence>
<reference evidence="7 8" key="1">
    <citation type="submission" date="2016-01" db="EMBL/GenBank/DDBJ databases">
        <title>Genome sequence of the yeast Holleya sinecauda.</title>
        <authorList>
            <person name="Dietrich F.S."/>
        </authorList>
    </citation>
    <scope>NUCLEOTIDE SEQUENCE [LARGE SCALE GENOMIC DNA]</scope>
    <source>
        <strain evidence="7 8">ATCC 58844</strain>
    </source>
</reference>
<evidence type="ECO:0000313" key="7">
    <source>
        <dbReference type="EMBL" id="AMD19872.1"/>
    </source>
</evidence>
<gene>
    <name evidence="7" type="ORF">AW171_hschr31730</name>
</gene>
<dbReference type="RefSeq" id="XP_017986868.1">
    <property type="nucleotide sequence ID" value="XM_018131244.1"/>
</dbReference>
<accession>A0A109UYW5</accession>
<keyword evidence="5 6" id="KW-0472">Membrane</keyword>
<dbReference type="PANTHER" id="PTHR21236">
    <property type="entry name" value="GOLGI MEMBRANE PROTEIN YIP1"/>
    <property type="match status" value="1"/>
</dbReference>
<feature type="transmembrane region" description="Helical" evidence="6">
    <location>
        <begin position="136"/>
        <end position="164"/>
    </location>
</feature>
<protein>
    <submittedName>
        <fullName evidence="7">HCL279Wp</fullName>
    </submittedName>
</protein>
<dbReference type="OrthoDB" id="411251at2759"/>
<keyword evidence="4 6" id="KW-1133">Transmembrane helix</keyword>
<evidence type="ECO:0000256" key="6">
    <source>
        <dbReference type="SAM" id="Phobius"/>
    </source>
</evidence>
<comment type="similarity">
    <text evidence="2">Belongs to the YIP1 family.</text>
</comment>
<dbReference type="PANTHER" id="PTHR21236:SF1">
    <property type="entry name" value="PROTEIN YIPF6"/>
    <property type="match status" value="1"/>
</dbReference>
<dbReference type="AlphaFoldDB" id="A0A109UYW5"/>
<proteinExistence type="inferred from homology"/>
<evidence type="ECO:0000256" key="2">
    <source>
        <dbReference type="ARBA" id="ARBA00010596"/>
    </source>
</evidence>
<evidence type="ECO:0000313" key="8">
    <source>
        <dbReference type="Proteomes" id="UP000243052"/>
    </source>
</evidence>
<comment type="subcellular location">
    <subcellularLocation>
        <location evidence="1">Membrane</location>
        <topology evidence="1">Multi-pass membrane protein</topology>
    </subcellularLocation>
</comment>
<dbReference type="STRING" id="45286.A0A109UYW5"/>
<keyword evidence="3 6" id="KW-0812">Transmembrane</keyword>
<evidence type="ECO:0000256" key="5">
    <source>
        <dbReference type="ARBA" id="ARBA00023136"/>
    </source>
</evidence>
<evidence type="ECO:0000256" key="3">
    <source>
        <dbReference type="ARBA" id="ARBA00022692"/>
    </source>
</evidence>
<sequence>MSATLGDFEIEADLLDPIETTTTNVGQQPKSARGTLDESIRSTLKRDVDNIHARLREVVYPHFPMGIWAGRETNSQIYKHNTDLWAPLVFVILNSLIMSNSQHSLFSSVFVLNWAVIAVIATHIKLIHTGESISWLAYVSMGGYCMFPLVLNSLLNVVCYPLLLRLFLSGAWELRVLYLVRIFSIILFSLWAYASICAVSRCQGFAERYPLGMCLFGLGILSMTLSSAH</sequence>
<keyword evidence="8" id="KW-1185">Reference proteome</keyword>
<dbReference type="GO" id="GO:0016020">
    <property type="term" value="C:membrane"/>
    <property type="evidence" value="ECO:0007669"/>
    <property type="project" value="UniProtKB-SubCell"/>
</dbReference>